<dbReference type="RefSeq" id="WP_174405879.1">
    <property type="nucleotide sequence ID" value="NZ_BLVO01000013.1"/>
</dbReference>
<keyword evidence="4" id="KW-0812">Transmembrane</keyword>
<evidence type="ECO:0000256" key="1">
    <source>
        <dbReference type="ARBA" id="ARBA00022630"/>
    </source>
</evidence>
<reference evidence="6 7" key="1">
    <citation type="submission" date="2020-05" db="EMBL/GenBank/DDBJ databases">
        <title>Draft genome sequence of Desulfovibrio sp. strain HN2T.</title>
        <authorList>
            <person name="Ueno A."/>
            <person name="Tamazawa S."/>
            <person name="Tamamura S."/>
            <person name="Murakami T."/>
            <person name="Kiyama T."/>
            <person name="Inomata H."/>
            <person name="Amano Y."/>
            <person name="Miyakawa K."/>
            <person name="Tamaki H."/>
            <person name="Naganuma T."/>
            <person name="Kaneko K."/>
        </authorList>
    </citation>
    <scope>NUCLEOTIDE SEQUENCE [LARGE SCALE GENOMIC DNA]</scope>
    <source>
        <strain evidence="6 7">HN2</strain>
    </source>
</reference>
<dbReference type="SUPFAM" id="SSF51905">
    <property type="entry name" value="FAD/NAD(P)-binding domain"/>
    <property type="match status" value="1"/>
</dbReference>
<evidence type="ECO:0000313" key="6">
    <source>
        <dbReference type="EMBL" id="GFM34273.1"/>
    </source>
</evidence>
<proteinExistence type="predicted"/>
<gene>
    <name evidence="6" type="ORF">DSM101010T_26380</name>
</gene>
<organism evidence="6 7">
    <name type="scientific">Desulfovibrio subterraneus</name>
    <dbReference type="NCBI Taxonomy" id="2718620"/>
    <lineage>
        <taxon>Bacteria</taxon>
        <taxon>Pseudomonadati</taxon>
        <taxon>Thermodesulfobacteriota</taxon>
        <taxon>Desulfovibrionia</taxon>
        <taxon>Desulfovibrionales</taxon>
        <taxon>Desulfovibrionaceae</taxon>
        <taxon>Desulfovibrio</taxon>
    </lineage>
</organism>
<keyword evidence="4" id="KW-1133">Transmembrane helix</keyword>
<name>A0A7J0BKH0_9BACT</name>
<dbReference type="InterPro" id="IPR036188">
    <property type="entry name" value="FAD/NAD-bd_sf"/>
</dbReference>
<dbReference type="PIRSF" id="PIRSF000141">
    <property type="entry name" value="Anaerobic_G3P_dh"/>
    <property type="match status" value="1"/>
</dbReference>
<dbReference type="InterPro" id="IPR009158">
    <property type="entry name" value="G3P_DH_GlpB_su"/>
</dbReference>
<sequence length="425" mass="46920">MNRYDTIYDVMVIGSGFAGMAATLFAAERGLKVAQTGATGGIDFSTGFLDLMAVHPVAEGRYWDSPWDAIDAVIADHPAHPYARLGKDRIRTAMNDFTEFLRSQKLEYMGHEDRNTPILSPAGTVKRTYRIPRTAWKGTEALRDKAPTLIVDFNGLKGFSGRQIVEMQQTAWPRLKTVRVDFPGSFGELYPEHMAWTLSSPERCRELADSIAEQAKDVEYIGFPAVLGLNDPVRTVTLLEELTGKHVFEIPTLPPSITGPRLRATFDRGLAPRGVCTFSQKLVLEARRDKDGLFTFLIGVPGDARPVKARNAILATGRFFGKGLRAERNGVVEPIFGIPVTQPAERTAWHHQHFFDRHGHAINMSGIEVDDSQHPLDAQGKVVHDNLYAAGAIQGHHDWMRMKCGAGIAIATAYRAVESICGTTP</sequence>
<feature type="domain" description="FAD-dependent oxidoreductase 2 FAD-binding" evidence="5">
    <location>
        <begin position="9"/>
        <end position="408"/>
    </location>
</feature>
<keyword evidence="4" id="KW-0472">Membrane</keyword>
<dbReference type="Pfam" id="PF00890">
    <property type="entry name" value="FAD_binding_2"/>
    <property type="match status" value="1"/>
</dbReference>
<evidence type="ECO:0000313" key="7">
    <source>
        <dbReference type="Proteomes" id="UP000503840"/>
    </source>
</evidence>
<feature type="transmembrane region" description="Helical" evidence="4">
    <location>
        <begin position="6"/>
        <end position="27"/>
    </location>
</feature>
<keyword evidence="2" id="KW-0288">FMN</keyword>
<dbReference type="Gene3D" id="3.50.50.60">
    <property type="entry name" value="FAD/NAD(P)-binding domain"/>
    <property type="match status" value="1"/>
</dbReference>
<keyword evidence="3" id="KW-0560">Oxidoreductase</keyword>
<comment type="caution">
    <text evidence="6">The sequence shown here is derived from an EMBL/GenBank/DDBJ whole genome shotgun (WGS) entry which is preliminary data.</text>
</comment>
<evidence type="ECO:0000256" key="4">
    <source>
        <dbReference type="SAM" id="Phobius"/>
    </source>
</evidence>
<dbReference type="AlphaFoldDB" id="A0A7J0BKH0"/>
<dbReference type="EMBL" id="BLVO01000013">
    <property type="protein sequence ID" value="GFM34273.1"/>
    <property type="molecule type" value="Genomic_DNA"/>
</dbReference>
<evidence type="ECO:0000256" key="2">
    <source>
        <dbReference type="ARBA" id="ARBA00022643"/>
    </source>
</evidence>
<dbReference type="Proteomes" id="UP000503840">
    <property type="component" value="Unassembled WGS sequence"/>
</dbReference>
<dbReference type="GO" id="GO:0004368">
    <property type="term" value="F:glycerol-3-phosphate dehydrogenase (quinone) activity"/>
    <property type="evidence" value="ECO:0007669"/>
    <property type="project" value="InterPro"/>
</dbReference>
<dbReference type="NCBIfam" id="TIGR03378">
    <property type="entry name" value="glycerol3P_GlpB"/>
    <property type="match status" value="1"/>
</dbReference>
<keyword evidence="1" id="KW-0285">Flavoprotein</keyword>
<dbReference type="InterPro" id="IPR003953">
    <property type="entry name" value="FAD-dep_OxRdtase_2_FAD-bd"/>
</dbReference>
<dbReference type="NCBIfam" id="NF003725">
    <property type="entry name" value="PRK05329.2-4"/>
    <property type="match status" value="1"/>
</dbReference>
<evidence type="ECO:0000256" key="3">
    <source>
        <dbReference type="ARBA" id="ARBA00023002"/>
    </source>
</evidence>
<dbReference type="GO" id="GO:0009331">
    <property type="term" value="C:glycerol-3-phosphate dehydrogenase (FAD) complex"/>
    <property type="evidence" value="ECO:0007669"/>
    <property type="project" value="InterPro"/>
</dbReference>
<evidence type="ECO:0000259" key="5">
    <source>
        <dbReference type="Pfam" id="PF00890"/>
    </source>
</evidence>
<protein>
    <submittedName>
        <fullName evidence="6">Anaerobic glycerol-3-phosphate dehydrogenase subunit B</fullName>
    </submittedName>
</protein>
<accession>A0A7J0BKH0</accession>
<keyword evidence="7" id="KW-1185">Reference proteome</keyword>